<dbReference type="InterPro" id="IPR010499">
    <property type="entry name" value="AraC_E-bd"/>
</dbReference>
<evidence type="ECO:0000256" key="1">
    <source>
        <dbReference type="ARBA" id="ARBA00023015"/>
    </source>
</evidence>
<dbReference type="PANTHER" id="PTHR47504">
    <property type="entry name" value="RIGHT ORIGIN-BINDING PROTEIN"/>
    <property type="match status" value="1"/>
</dbReference>
<dbReference type="SUPFAM" id="SSF55136">
    <property type="entry name" value="Probable bacterial effector-binding domain"/>
    <property type="match status" value="1"/>
</dbReference>
<dbReference type="InterPro" id="IPR050959">
    <property type="entry name" value="MarA-like"/>
</dbReference>
<evidence type="ECO:0000313" key="6">
    <source>
        <dbReference type="Proteomes" id="UP000095003"/>
    </source>
</evidence>
<dbReference type="PANTHER" id="PTHR47504:SF5">
    <property type="entry name" value="RIGHT ORIGIN-BINDING PROTEIN"/>
    <property type="match status" value="1"/>
</dbReference>
<proteinExistence type="predicted"/>
<dbReference type="Gene3D" id="1.10.10.60">
    <property type="entry name" value="Homeodomain-like"/>
    <property type="match status" value="2"/>
</dbReference>
<dbReference type="Pfam" id="PF14526">
    <property type="entry name" value="Cass2"/>
    <property type="match status" value="1"/>
</dbReference>
<dbReference type="Gene3D" id="3.20.80.10">
    <property type="entry name" value="Regulatory factor, effector binding domain"/>
    <property type="match status" value="1"/>
</dbReference>
<dbReference type="RefSeq" id="WP_044963338.1">
    <property type="nucleotide sequence ID" value="NZ_DBFYTC010000200.1"/>
</dbReference>
<evidence type="ECO:0000256" key="3">
    <source>
        <dbReference type="ARBA" id="ARBA00023163"/>
    </source>
</evidence>
<accession>A0A1E3AH51</accession>
<dbReference type="PATRIC" id="fig|1432052.3.peg.5976"/>
<dbReference type="PROSITE" id="PS01124">
    <property type="entry name" value="HTH_ARAC_FAMILY_2"/>
    <property type="match status" value="1"/>
</dbReference>
<reference evidence="5 6" key="1">
    <citation type="submission" date="2016-07" db="EMBL/GenBank/DDBJ databases">
        <title>Characterization of isolates of Eisenbergiella tayi derived from blood cultures, using whole genome sequencing.</title>
        <authorList>
            <person name="Burdz T."/>
            <person name="Wiebe D."/>
            <person name="Huynh C."/>
            <person name="Bernard K."/>
        </authorList>
    </citation>
    <scope>NUCLEOTIDE SEQUENCE [LARGE SCALE GENOMIC DNA]</scope>
    <source>
        <strain evidence="5 6">NML 120489</strain>
    </source>
</reference>
<dbReference type="GeneID" id="93301270"/>
<dbReference type="SUPFAM" id="SSF46689">
    <property type="entry name" value="Homeodomain-like"/>
    <property type="match status" value="2"/>
</dbReference>
<keyword evidence="3" id="KW-0804">Transcription</keyword>
<gene>
    <name evidence="5" type="primary">tetD_10</name>
    <name evidence="5" type="ORF">BEH84_05398</name>
</gene>
<dbReference type="GO" id="GO:0003700">
    <property type="term" value="F:DNA-binding transcription factor activity"/>
    <property type="evidence" value="ECO:0007669"/>
    <property type="project" value="InterPro"/>
</dbReference>
<comment type="caution">
    <text evidence="5">The sequence shown here is derived from an EMBL/GenBank/DDBJ whole genome shotgun (WGS) entry which is preliminary data.</text>
</comment>
<dbReference type="SMART" id="SM00871">
    <property type="entry name" value="AraC_E_bind"/>
    <property type="match status" value="1"/>
</dbReference>
<dbReference type="InterPro" id="IPR009057">
    <property type="entry name" value="Homeodomain-like_sf"/>
</dbReference>
<organism evidence="5 6">
    <name type="scientific">Eisenbergiella tayi</name>
    <dbReference type="NCBI Taxonomy" id="1432052"/>
    <lineage>
        <taxon>Bacteria</taxon>
        <taxon>Bacillati</taxon>
        <taxon>Bacillota</taxon>
        <taxon>Clostridia</taxon>
        <taxon>Lachnospirales</taxon>
        <taxon>Lachnospiraceae</taxon>
        <taxon>Eisenbergiella</taxon>
    </lineage>
</organism>
<keyword evidence="2" id="KW-0238">DNA-binding</keyword>
<dbReference type="InterPro" id="IPR018060">
    <property type="entry name" value="HTH_AraC"/>
</dbReference>
<dbReference type="Pfam" id="PF12833">
    <property type="entry name" value="HTH_18"/>
    <property type="match status" value="1"/>
</dbReference>
<dbReference type="Proteomes" id="UP000095003">
    <property type="component" value="Unassembled WGS sequence"/>
</dbReference>
<name>A0A1E3AH51_9FIRM</name>
<dbReference type="GO" id="GO:0043565">
    <property type="term" value="F:sequence-specific DNA binding"/>
    <property type="evidence" value="ECO:0007669"/>
    <property type="project" value="InterPro"/>
</dbReference>
<evidence type="ECO:0000313" key="5">
    <source>
        <dbReference type="EMBL" id="ODM08074.1"/>
    </source>
</evidence>
<sequence>MDCIQSIQKAIDYMEANMLENISYEDAARHLHMSNYHFHRLFSMLTGMTANEYIRSRRLSMAGQELIMSDAKIIDIALKYGYDSPDGFAKAFYRFHGVTPNMAKQPGAGLQLFNRLVINITWKGGMVMEYRIVEREKFKVLAKVEQFRNSSIDEEGNTEIPDFWKKCGEEGVFDTLTACTGKGDIYGVCGPVSKECDFFSYGIGKEYEGGDVPDGFCVWEINPTLWAVFSCIGKDGDCIGETWDRIFKEFLPGSDYNMKDDDDFELYLENPAPGCFCEIWIPVEKK</sequence>
<evidence type="ECO:0000256" key="2">
    <source>
        <dbReference type="ARBA" id="ARBA00023125"/>
    </source>
</evidence>
<dbReference type="InterPro" id="IPR011256">
    <property type="entry name" value="Reg_factor_effector_dom_sf"/>
</dbReference>
<protein>
    <submittedName>
        <fullName evidence="5">Transposon Tn10 TetD protein</fullName>
    </submittedName>
</protein>
<feature type="domain" description="HTH araC/xylS-type" evidence="4">
    <location>
        <begin position="8"/>
        <end position="106"/>
    </location>
</feature>
<keyword evidence="1" id="KW-0805">Transcription regulation</keyword>
<evidence type="ECO:0000259" key="4">
    <source>
        <dbReference type="PROSITE" id="PS01124"/>
    </source>
</evidence>
<dbReference type="SMART" id="SM00342">
    <property type="entry name" value="HTH_ARAC"/>
    <property type="match status" value="1"/>
</dbReference>
<dbReference type="AlphaFoldDB" id="A0A1E3AH51"/>
<dbReference type="InterPro" id="IPR029441">
    <property type="entry name" value="Cass2"/>
</dbReference>
<dbReference type="EMBL" id="MCGI01000006">
    <property type="protein sequence ID" value="ODM08074.1"/>
    <property type="molecule type" value="Genomic_DNA"/>
</dbReference>